<dbReference type="Gene3D" id="2.30.30.140">
    <property type="match status" value="1"/>
</dbReference>
<dbReference type="EMBL" id="PDCK01000044">
    <property type="protein sequence ID" value="PRQ26066.1"/>
    <property type="molecule type" value="Genomic_DNA"/>
</dbReference>
<organism evidence="2 3">
    <name type="scientific">Rosa chinensis</name>
    <name type="common">China rose</name>
    <dbReference type="NCBI Taxonomy" id="74649"/>
    <lineage>
        <taxon>Eukaryota</taxon>
        <taxon>Viridiplantae</taxon>
        <taxon>Streptophyta</taxon>
        <taxon>Embryophyta</taxon>
        <taxon>Tracheophyta</taxon>
        <taxon>Spermatophyta</taxon>
        <taxon>Magnoliopsida</taxon>
        <taxon>eudicotyledons</taxon>
        <taxon>Gunneridae</taxon>
        <taxon>Pentapetalae</taxon>
        <taxon>rosids</taxon>
        <taxon>fabids</taxon>
        <taxon>Rosales</taxon>
        <taxon>Rosaceae</taxon>
        <taxon>Rosoideae</taxon>
        <taxon>Rosoideae incertae sedis</taxon>
        <taxon>Rosa</taxon>
    </lineage>
</organism>
<dbReference type="PANTHER" id="PTHR31917:SF148">
    <property type="entry name" value="DUF724 DOMAIN-CONTAINING PROTEIN 2"/>
    <property type="match status" value="1"/>
</dbReference>
<keyword evidence="3" id="KW-1185">Reference proteome</keyword>
<dbReference type="Pfam" id="PF05641">
    <property type="entry name" value="Agenet"/>
    <property type="match status" value="1"/>
</dbReference>
<proteinExistence type="predicted"/>
<reference evidence="2 3" key="1">
    <citation type="journal article" date="2018" name="Nat. Genet.">
        <title>The Rosa genome provides new insights in the design of modern roses.</title>
        <authorList>
            <person name="Bendahmane M."/>
        </authorList>
    </citation>
    <scope>NUCLEOTIDE SEQUENCE [LARGE SCALE GENOMIC DNA]</scope>
    <source>
        <strain evidence="3">cv. Old Blush</strain>
    </source>
</reference>
<evidence type="ECO:0000313" key="2">
    <source>
        <dbReference type="EMBL" id="PRQ26066.1"/>
    </source>
</evidence>
<dbReference type="Gramene" id="PRQ26066">
    <property type="protein sequence ID" value="PRQ26066"/>
    <property type="gene ID" value="RchiOBHm_Chr6g0290521"/>
</dbReference>
<name>A0A2P6PVY1_ROSCH</name>
<dbReference type="CDD" id="cd20405">
    <property type="entry name" value="Tudor_Agenet_AtDUF_rpt1_3"/>
    <property type="match status" value="1"/>
</dbReference>
<feature type="domain" description="Agenet" evidence="1">
    <location>
        <begin position="79"/>
        <end position="135"/>
    </location>
</feature>
<evidence type="ECO:0000313" key="3">
    <source>
        <dbReference type="Proteomes" id="UP000238479"/>
    </source>
</evidence>
<dbReference type="InterPro" id="IPR008395">
    <property type="entry name" value="Agenet-like_dom"/>
</dbReference>
<accession>A0A2P6PVY1</accession>
<comment type="caution">
    <text evidence="2">The sequence shown here is derived from an EMBL/GenBank/DDBJ whole genome shotgun (WGS) entry which is preliminary data.</text>
</comment>
<dbReference type="Proteomes" id="UP000238479">
    <property type="component" value="Chromosome 6"/>
</dbReference>
<evidence type="ECO:0000259" key="1">
    <source>
        <dbReference type="SMART" id="SM00743"/>
    </source>
</evidence>
<sequence length="188" mass="21485">MNVCSKCTLQIGDEVEVCCNSEGFLGSYWKAIIVANMGTNYLVEYKDFVDEDNESTPLQEIVIAKDVRPIPPVIVPSKYSSLKGYRVDALINDGWWVGTISRRKDPDHYFVFFETTGIETLYPLSKLRFHMEWLNGVWVPPNKRCIPISSKKRFAPTSSKKPKKMGAPAFSEEFTPVSFEERSELMEL</sequence>
<dbReference type="STRING" id="74649.A0A2P6PVY1"/>
<gene>
    <name evidence="2" type="ORF">RchiOBHm_Chr6g0290521</name>
</gene>
<dbReference type="InterPro" id="IPR014002">
    <property type="entry name" value="Agenet_dom_plant"/>
</dbReference>
<protein>
    <submittedName>
        <fullName evidence="2">Putative Agenet-like domain-containing protein</fullName>
    </submittedName>
</protein>
<feature type="domain" description="Agenet" evidence="1">
    <location>
        <begin position="7"/>
        <end position="75"/>
    </location>
</feature>
<dbReference type="PANTHER" id="PTHR31917">
    <property type="entry name" value="AGENET DOMAIN-CONTAINING PROTEIN-RELATED"/>
    <property type="match status" value="1"/>
</dbReference>
<dbReference type="AlphaFoldDB" id="A0A2P6PVY1"/>
<dbReference type="OMA" id="CGWISLM"/>
<dbReference type="SMART" id="SM00743">
    <property type="entry name" value="Agenet"/>
    <property type="match status" value="2"/>
</dbReference>